<proteinExistence type="inferred from homology"/>
<evidence type="ECO:0000313" key="10">
    <source>
        <dbReference type="Proteomes" id="UP000824132"/>
    </source>
</evidence>
<evidence type="ECO:0000256" key="7">
    <source>
        <dbReference type="RuleBase" id="RU363032"/>
    </source>
</evidence>
<evidence type="ECO:0000256" key="6">
    <source>
        <dbReference type="ARBA" id="ARBA00023136"/>
    </source>
</evidence>
<evidence type="ECO:0000256" key="1">
    <source>
        <dbReference type="ARBA" id="ARBA00004651"/>
    </source>
</evidence>
<dbReference type="Proteomes" id="UP000824132">
    <property type="component" value="Unassembled WGS sequence"/>
</dbReference>
<reference evidence="9" key="1">
    <citation type="journal article" date="2021" name="PeerJ">
        <title>Extensive microbial diversity within the chicken gut microbiome revealed by metagenomics and culture.</title>
        <authorList>
            <person name="Gilroy R."/>
            <person name="Ravi A."/>
            <person name="Getino M."/>
            <person name="Pursley I."/>
            <person name="Horton D.L."/>
            <person name="Alikhan N.F."/>
            <person name="Baker D."/>
            <person name="Gharbi K."/>
            <person name="Hall N."/>
            <person name="Watson M."/>
            <person name="Adriaenssens E.M."/>
            <person name="Foster-Nyarko E."/>
            <person name="Jarju S."/>
            <person name="Secka A."/>
            <person name="Antonio M."/>
            <person name="Oren A."/>
            <person name="Chaudhuri R.R."/>
            <person name="La Ragione R."/>
            <person name="Hildebrand F."/>
            <person name="Pallen M.J."/>
        </authorList>
    </citation>
    <scope>NUCLEOTIDE SEQUENCE</scope>
    <source>
        <strain evidence="9">CHK187-5294</strain>
    </source>
</reference>
<keyword evidence="5 7" id="KW-1133">Transmembrane helix</keyword>
<comment type="caution">
    <text evidence="9">The sequence shown here is derived from an EMBL/GenBank/DDBJ whole genome shotgun (WGS) entry which is preliminary data.</text>
</comment>
<feature type="transmembrane region" description="Helical" evidence="7">
    <location>
        <begin position="239"/>
        <end position="257"/>
    </location>
</feature>
<accession>A0A9D2IES7</accession>
<dbReference type="Gene3D" id="1.10.3720.10">
    <property type="entry name" value="MetI-like"/>
    <property type="match status" value="1"/>
</dbReference>
<evidence type="ECO:0000256" key="4">
    <source>
        <dbReference type="ARBA" id="ARBA00022692"/>
    </source>
</evidence>
<dbReference type="InterPro" id="IPR050809">
    <property type="entry name" value="UgpAE/MalFG_permease"/>
</dbReference>
<feature type="transmembrane region" description="Helical" evidence="7">
    <location>
        <begin position="20"/>
        <end position="39"/>
    </location>
</feature>
<dbReference type="GO" id="GO:0005886">
    <property type="term" value="C:plasma membrane"/>
    <property type="evidence" value="ECO:0007669"/>
    <property type="project" value="UniProtKB-SubCell"/>
</dbReference>
<sequence>MQTEKRKRGLTPSKRGQTLFLTVMLIVPIVQWAIFWLYVNIQTILLGFQTRIGEWTLSNFRQLFYELGTAGSNINTAVLNTLRYFATNVCVIMVLALIISYFMFRQIKGARVFRIIFYLPAIISTVAMTTVFENFIAPTGPVGYIFESLGREAPELLADSSTATNTIIFYTVWTGFGTNILLFTGAMSRVPMSVLESAKLDGAGMGREIVSIILPLIWPTISTLLILNCTSIFSASGPILLFTSGGYGTTTIGYWIFDMVYNYNS</sequence>
<dbReference type="PANTHER" id="PTHR43227">
    <property type="entry name" value="BLL4140 PROTEIN"/>
    <property type="match status" value="1"/>
</dbReference>
<dbReference type="PANTHER" id="PTHR43227:SF11">
    <property type="entry name" value="BLL4140 PROTEIN"/>
    <property type="match status" value="1"/>
</dbReference>
<dbReference type="PROSITE" id="PS50928">
    <property type="entry name" value="ABC_TM1"/>
    <property type="match status" value="1"/>
</dbReference>
<dbReference type="GO" id="GO:0055085">
    <property type="term" value="P:transmembrane transport"/>
    <property type="evidence" value="ECO:0007669"/>
    <property type="project" value="InterPro"/>
</dbReference>
<dbReference type="InterPro" id="IPR035906">
    <property type="entry name" value="MetI-like_sf"/>
</dbReference>
<dbReference type="AlphaFoldDB" id="A0A9D2IES7"/>
<name>A0A9D2IES7_9FIRM</name>
<keyword evidence="4 7" id="KW-0812">Transmembrane</keyword>
<evidence type="ECO:0000256" key="5">
    <source>
        <dbReference type="ARBA" id="ARBA00022989"/>
    </source>
</evidence>
<feature type="domain" description="ABC transmembrane type-1" evidence="8">
    <location>
        <begin position="78"/>
        <end position="265"/>
    </location>
</feature>
<organism evidence="9 10">
    <name type="scientific">Candidatus Borkfalkia avistercoris</name>
    <dbReference type="NCBI Taxonomy" id="2838504"/>
    <lineage>
        <taxon>Bacteria</taxon>
        <taxon>Bacillati</taxon>
        <taxon>Bacillota</taxon>
        <taxon>Clostridia</taxon>
        <taxon>Christensenellales</taxon>
        <taxon>Christensenellaceae</taxon>
        <taxon>Candidatus Borkfalkia</taxon>
    </lineage>
</organism>
<feature type="transmembrane region" description="Helical" evidence="7">
    <location>
        <begin position="84"/>
        <end position="104"/>
    </location>
</feature>
<keyword evidence="2 7" id="KW-0813">Transport</keyword>
<feature type="transmembrane region" description="Helical" evidence="7">
    <location>
        <begin position="167"/>
        <end position="188"/>
    </location>
</feature>
<evidence type="ECO:0000259" key="8">
    <source>
        <dbReference type="PROSITE" id="PS50928"/>
    </source>
</evidence>
<keyword evidence="3" id="KW-1003">Cell membrane</keyword>
<evidence type="ECO:0000256" key="2">
    <source>
        <dbReference type="ARBA" id="ARBA00022448"/>
    </source>
</evidence>
<comment type="similarity">
    <text evidence="7">Belongs to the binding-protein-dependent transport system permease family.</text>
</comment>
<evidence type="ECO:0000313" key="9">
    <source>
        <dbReference type="EMBL" id="HIZ03902.1"/>
    </source>
</evidence>
<reference evidence="9" key="2">
    <citation type="submission" date="2021-04" db="EMBL/GenBank/DDBJ databases">
        <authorList>
            <person name="Gilroy R."/>
        </authorList>
    </citation>
    <scope>NUCLEOTIDE SEQUENCE</scope>
    <source>
        <strain evidence="9">CHK187-5294</strain>
    </source>
</reference>
<keyword evidence="6 7" id="KW-0472">Membrane</keyword>
<dbReference type="SUPFAM" id="SSF161098">
    <property type="entry name" value="MetI-like"/>
    <property type="match status" value="1"/>
</dbReference>
<dbReference type="EMBL" id="DXCL01000038">
    <property type="protein sequence ID" value="HIZ03902.1"/>
    <property type="molecule type" value="Genomic_DNA"/>
</dbReference>
<dbReference type="Pfam" id="PF00528">
    <property type="entry name" value="BPD_transp_1"/>
    <property type="match status" value="1"/>
</dbReference>
<feature type="transmembrane region" description="Helical" evidence="7">
    <location>
        <begin position="209"/>
        <end position="233"/>
    </location>
</feature>
<protein>
    <submittedName>
        <fullName evidence="9">Sugar ABC transporter permease</fullName>
    </submittedName>
</protein>
<dbReference type="CDD" id="cd06261">
    <property type="entry name" value="TM_PBP2"/>
    <property type="match status" value="1"/>
</dbReference>
<evidence type="ECO:0000256" key="3">
    <source>
        <dbReference type="ARBA" id="ARBA00022475"/>
    </source>
</evidence>
<feature type="non-terminal residue" evidence="9">
    <location>
        <position position="265"/>
    </location>
</feature>
<feature type="transmembrane region" description="Helical" evidence="7">
    <location>
        <begin position="116"/>
        <end position="137"/>
    </location>
</feature>
<comment type="subcellular location">
    <subcellularLocation>
        <location evidence="1 7">Cell membrane</location>
        <topology evidence="1 7">Multi-pass membrane protein</topology>
    </subcellularLocation>
</comment>
<dbReference type="InterPro" id="IPR000515">
    <property type="entry name" value="MetI-like"/>
</dbReference>
<gene>
    <name evidence="9" type="ORF">H9727_06405</name>
</gene>